<dbReference type="AlphaFoldDB" id="A0A9X9FVG8"/>
<evidence type="ECO:0000313" key="3">
    <source>
        <dbReference type="Proteomes" id="UP000316123"/>
    </source>
</evidence>
<name>A0A9X9FVG8_PSEMA</name>
<organism evidence="2 3">
    <name type="scientific">Pseudomonas marginalis</name>
    <name type="common">Pseudomonas panacis</name>
    <dbReference type="NCBI Taxonomy" id="298"/>
    <lineage>
        <taxon>Bacteria</taxon>
        <taxon>Pseudomonadati</taxon>
        <taxon>Pseudomonadota</taxon>
        <taxon>Gammaproteobacteria</taxon>
        <taxon>Pseudomonadales</taxon>
        <taxon>Pseudomonadaceae</taxon>
        <taxon>Pseudomonas</taxon>
    </lineage>
</organism>
<dbReference type="PROSITE" id="PS50005">
    <property type="entry name" value="TPR"/>
    <property type="match status" value="1"/>
</dbReference>
<protein>
    <submittedName>
        <fullName evidence="2">Tetratricopeptide repeat protein</fullName>
    </submittedName>
</protein>
<proteinExistence type="predicted"/>
<dbReference type="InterPro" id="IPR011990">
    <property type="entry name" value="TPR-like_helical_dom_sf"/>
</dbReference>
<dbReference type="PROSITE" id="PS51257">
    <property type="entry name" value="PROKAR_LIPOPROTEIN"/>
    <property type="match status" value="1"/>
</dbReference>
<dbReference type="SMART" id="SM00028">
    <property type="entry name" value="TPR"/>
    <property type="match status" value="2"/>
</dbReference>
<dbReference type="Proteomes" id="UP000316123">
    <property type="component" value="Unassembled WGS sequence"/>
</dbReference>
<dbReference type="Gene3D" id="1.25.40.10">
    <property type="entry name" value="Tetratricopeptide repeat domain"/>
    <property type="match status" value="1"/>
</dbReference>
<evidence type="ECO:0000256" key="1">
    <source>
        <dbReference type="PROSITE-ProRule" id="PRU00339"/>
    </source>
</evidence>
<dbReference type="InterPro" id="IPR019734">
    <property type="entry name" value="TPR_rpt"/>
</dbReference>
<gene>
    <name evidence="2" type="ORF">FIV41_25510</name>
</gene>
<sequence length="295" mass="32045">MIFRSPTTMSRALPFVLLFSVLTLGGCSSLSSLNRDTTAVTGLDSKEAKEALRLARVLRDNSRLPGAYEIYERMDQRQQLKGVYLIEYASVAAQVRPPRETFALYNRARQELGGNLQAMPGDQRVALCSGLARARLAMGGAALAAKDFQCALEVEPENPQNLNGLGVALNIQGQNRAAREAFEKALTIDPSNVAATNNLALNWLQSGDSAKAIGLLTQPRESRDASLKLNLALAYVLDGHDDTARRVLLESIDPSYAEPILRDFQATRERIANGAPLASELLAASQRPLALAEQR</sequence>
<comment type="caution">
    <text evidence="2">The sequence shown here is derived from an EMBL/GenBank/DDBJ whole genome shotgun (WGS) entry which is preliminary data.</text>
</comment>
<dbReference type="Pfam" id="PF13432">
    <property type="entry name" value="TPR_16"/>
    <property type="match status" value="1"/>
</dbReference>
<keyword evidence="1" id="KW-0802">TPR repeat</keyword>
<dbReference type="SUPFAM" id="SSF48452">
    <property type="entry name" value="TPR-like"/>
    <property type="match status" value="1"/>
</dbReference>
<reference evidence="2 3" key="1">
    <citation type="submission" date="2019-06" db="EMBL/GenBank/DDBJ databases">
        <title>Pseudomonas bimorpha sp. nov. isolated from bovine raw milk and skim milk concentrate.</title>
        <authorList>
            <person name="Hofmann K."/>
            <person name="Huptas C."/>
            <person name="Doll E."/>
            <person name="Scherer S."/>
            <person name="Wenning M."/>
        </authorList>
    </citation>
    <scope>NUCLEOTIDE SEQUENCE [LARGE SCALE GENOMIC DNA]</scope>
    <source>
        <strain evidence="2 3">DSM 13124</strain>
    </source>
</reference>
<accession>A0A9X9FVG8</accession>
<evidence type="ECO:0000313" key="2">
    <source>
        <dbReference type="EMBL" id="TWR52809.1"/>
    </source>
</evidence>
<dbReference type="EMBL" id="VFEQ01000023">
    <property type="protein sequence ID" value="TWR52809.1"/>
    <property type="molecule type" value="Genomic_DNA"/>
</dbReference>
<dbReference type="OrthoDB" id="9814366at2"/>
<feature type="repeat" description="TPR" evidence="1">
    <location>
        <begin position="159"/>
        <end position="192"/>
    </location>
</feature>